<feature type="domain" description="Helix-turn-helix" evidence="1">
    <location>
        <begin position="188"/>
        <end position="236"/>
    </location>
</feature>
<protein>
    <submittedName>
        <fullName evidence="2">Helix-turn-helix domain-containing protein</fullName>
    </submittedName>
</protein>
<gene>
    <name evidence="2" type="ORF">GKE44_13300</name>
</gene>
<dbReference type="EMBL" id="WKQV01000038">
    <property type="protein sequence ID" value="MSD28076.1"/>
    <property type="molecule type" value="Genomic_DNA"/>
</dbReference>
<name>A0A7X2SR04_9FIRM</name>
<evidence type="ECO:0000259" key="1">
    <source>
        <dbReference type="Pfam" id="PF12728"/>
    </source>
</evidence>
<evidence type="ECO:0000313" key="3">
    <source>
        <dbReference type="Proteomes" id="UP000465607"/>
    </source>
</evidence>
<dbReference type="SUPFAM" id="SSF46955">
    <property type="entry name" value="Putative DNA-binding domain"/>
    <property type="match status" value="1"/>
</dbReference>
<dbReference type="InterPro" id="IPR009061">
    <property type="entry name" value="DNA-bd_dom_put_sf"/>
</dbReference>
<comment type="caution">
    <text evidence="2">The sequence shown here is derived from an EMBL/GenBank/DDBJ whole genome shotgun (WGS) entry which is preliminary data.</text>
</comment>
<accession>A0A7X2SR04</accession>
<dbReference type="InterPro" id="IPR041657">
    <property type="entry name" value="HTH_17"/>
</dbReference>
<dbReference type="Proteomes" id="UP000465607">
    <property type="component" value="Unassembled WGS sequence"/>
</dbReference>
<proteinExistence type="predicted"/>
<evidence type="ECO:0000313" key="2">
    <source>
        <dbReference type="EMBL" id="MSD28076.1"/>
    </source>
</evidence>
<organism evidence="2 3">
    <name type="scientific">Agathobacter rectalis</name>
    <dbReference type="NCBI Taxonomy" id="39491"/>
    <lineage>
        <taxon>Bacteria</taxon>
        <taxon>Bacillati</taxon>
        <taxon>Bacillota</taxon>
        <taxon>Clostridia</taxon>
        <taxon>Lachnospirales</taxon>
        <taxon>Lachnospiraceae</taxon>
        <taxon>Agathobacter</taxon>
    </lineage>
</organism>
<dbReference type="AlphaFoldDB" id="A0A7X2SR04"/>
<sequence>MRIDLESFEKWYANQVKYKKVGGEEPGKELREKSYSFKEAANILGIHDCDLYDIWKNEKLEYITVDFVRRIPVDIFEKWYADQDVYRKVTHIPTAEELENDYICLQDAADLLGISREKLAKIARREEIGRLLDSTICNNKRWITRKSFQLFLNAQNVYYIMNDGDKQEESQLLQENETLSLEIKEYISRQDAAELAGVSVSTVTKWMQSGEFQCVGAGKVLRVHRQQFLNWLNEHREGVI</sequence>
<dbReference type="Pfam" id="PF12728">
    <property type="entry name" value="HTH_17"/>
    <property type="match status" value="1"/>
</dbReference>
<reference evidence="2 3" key="1">
    <citation type="journal article" date="2019" name="Nat. Med.">
        <title>A library of human gut bacterial isolates paired with longitudinal multiomics data enables mechanistic microbiome research.</title>
        <authorList>
            <person name="Poyet M."/>
            <person name="Groussin M."/>
            <person name="Gibbons S.M."/>
            <person name="Avila-Pacheco J."/>
            <person name="Jiang X."/>
            <person name="Kearney S.M."/>
            <person name="Perrotta A.R."/>
            <person name="Berdy B."/>
            <person name="Zhao S."/>
            <person name="Lieberman T.D."/>
            <person name="Swanson P.K."/>
            <person name="Smith M."/>
            <person name="Roesemann S."/>
            <person name="Alexander J.E."/>
            <person name="Rich S.A."/>
            <person name="Livny J."/>
            <person name="Vlamakis H."/>
            <person name="Clish C."/>
            <person name="Bullock K."/>
            <person name="Deik A."/>
            <person name="Scott J."/>
            <person name="Pierce K.A."/>
            <person name="Xavier R.J."/>
            <person name="Alm E.J."/>
        </authorList>
    </citation>
    <scope>NUCLEOTIDE SEQUENCE [LARGE SCALE GENOMIC DNA]</scope>
    <source>
        <strain evidence="2 3">BIOML-A5</strain>
    </source>
</reference>